<accession>A0AAV7NQ99</accession>
<sequence>MAVVGAQFAFTPPETERSPVPNYARGAAPGASFLAALNRGIAQTGTVTICCDYTNIGIAAPPRGGNRTTLTAVDIVTGYWSGRTRETRETREGLRRTALVPGGSRRGLLTASASVSARCTASGARHTVWGLPLLAAPRASRRTAAGSREAGKPSEHGPGAEAAGKGEQLPRAGGCDQGCCLFSHQRLWGRRFAVTVRTTAWSGH</sequence>
<dbReference type="EMBL" id="JANPWB010000012">
    <property type="protein sequence ID" value="KAJ1117704.1"/>
    <property type="molecule type" value="Genomic_DNA"/>
</dbReference>
<feature type="region of interest" description="Disordered" evidence="1">
    <location>
        <begin position="140"/>
        <end position="169"/>
    </location>
</feature>
<name>A0AAV7NQ99_PLEWA</name>
<gene>
    <name evidence="2" type="ORF">NDU88_005901</name>
</gene>
<proteinExistence type="predicted"/>
<dbReference type="Proteomes" id="UP001066276">
    <property type="component" value="Chromosome 8"/>
</dbReference>
<protein>
    <submittedName>
        <fullName evidence="2">Uncharacterized protein</fullName>
    </submittedName>
</protein>
<dbReference type="AlphaFoldDB" id="A0AAV7NQ99"/>
<comment type="caution">
    <text evidence="2">The sequence shown here is derived from an EMBL/GenBank/DDBJ whole genome shotgun (WGS) entry which is preliminary data.</text>
</comment>
<evidence type="ECO:0000256" key="1">
    <source>
        <dbReference type="SAM" id="MobiDB-lite"/>
    </source>
</evidence>
<keyword evidence="3" id="KW-1185">Reference proteome</keyword>
<reference evidence="2" key="1">
    <citation type="journal article" date="2022" name="bioRxiv">
        <title>Sequencing and chromosome-scale assembly of the giantPleurodeles waltlgenome.</title>
        <authorList>
            <person name="Brown T."/>
            <person name="Elewa A."/>
            <person name="Iarovenko S."/>
            <person name="Subramanian E."/>
            <person name="Araus A.J."/>
            <person name="Petzold A."/>
            <person name="Susuki M."/>
            <person name="Suzuki K.-i.T."/>
            <person name="Hayashi T."/>
            <person name="Toyoda A."/>
            <person name="Oliveira C."/>
            <person name="Osipova E."/>
            <person name="Leigh N.D."/>
            <person name="Simon A."/>
            <person name="Yun M.H."/>
        </authorList>
    </citation>
    <scope>NUCLEOTIDE SEQUENCE</scope>
    <source>
        <strain evidence="2">20211129_DDA</strain>
        <tissue evidence="2">Liver</tissue>
    </source>
</reference>
<evidence type="ECO:0000313" key="3">
    <source>
        <dbReference type="Proteomes" id="UP001066276"/>
    </source>
</evidence>
<evidence type="ECO:0000313" key="2">
    <source>
        <dbReference type="EMBL" id="KAJ1117704.1"/>
    </source>
</evidence>
<organism evidence="2 3">
    <name type="scientific">Pleurodeles waltl</name>
    <name type="common">Iberian ribbed newt</name>
    <dbReference type="NCBI Taxonomy" id="8319"/>
    <lineage>
        <taxon>Eukaryota</taxon>
        <taxon>Metazoa</taxon>
        <taxon>Chordata</taxon>
        <taxon>Craniata</taxon>
        <taxon>Vertebrata</taxon>
        <taxon>Euteleostomi</taxon>
        <taxon>Amphibia</taxon>
        <taxon>Batrachia</taxon>
        <taxon>Caudata</taxon>
        <taxon>Salamandroidea</taxon>
        <taxon>Salamandridae</taxon>
        <taxon>Pleurodelinae</taxon>
        <taxon>Pleurodeles</taxon>
    </lineage>
</organism>